<evidence type="ECO:0000256" key="1">
    <source>
        <dbReference type="ARBA" id="ARBA00006432"/>
    </source>
</evidence>
<dbReference type="Gene3D" id="3.40.50.12780">
    <property type="entry name" value="N-terminal domain of ligase-like"/>
    <property type="match status" value="1"/>
</dbReference>
<dbReference type="Pfam" id="PF00501">
    <property type="entry name" value="AMP-binding"/>
    <property type="match status" value="1"/>
</dbReference>
<dbReference type="InterPro" id="IPR000873">
    <property type="entry name" value="AMP-dep_synth/lig_dom"/>
</dbReference>
<dbReference type="PANTHER" id="PTHR22754:SF32">
    <property type="entry name" value="DISCO-INTERACTING PROTEIN 2"/>
    <property type="match status" value="1"/>
</dbReference>
<accession>A0ABQ4HTG7</accession>
<evidence type="ECO:0000256" key="2">
    <source>
        <dbReference type="SAM" id="MobiDB-lite"/>
    </source>
</evidence>
<gene>
    <name evidence="4" type="ORF">Van01_21370</name>
</gene>
<feature type="region of interest" description="Disordered" evidence="2">
    <location>
        <begin position="508"/>
        <end position="531"/>
    </location>
</feature>
<feature type="compositionally biased region" description="Low complexity" evidence="2">
    <location>
        <begin position="519"/>
        <end position="531"/>
    </location>
</feature>
<dbReference type="SUPFAM" id="SSF56801">
    <property type="entry name" value="Acetyl-CoA synthetase-like"/>
    <property type="match status" value="1"/>
</dbReference>
<evidence type="ECO:0000313" key="5">
    <source>
        <dbReference type="Proteomes" id="UP000647017"/>
    </source>
</evidence>
<protein>
    <recommendedName>
        <fullName evidence="3">AMP-dependent synthetase/ligase domain-containing protein</fullName>
    </recommendedName>
</protein>
<dbReference type="Proteomes" id="UP000647017">
    <property type="component" value="Unassembled WGS sequence"/>
</dbReference>
<dbReference type="PANTHER" id="PTHR22754">
    <property type="entry name" value="DISCO-INTERACTING PROTEIN 2 DIP2 -RELATED"/>
    <property type="match status" value="1"/>
</dbReference>
<dbReference type="InterPro" id="IPR045851">
    <property type="entry name" value="AMP-bd_C_sf"/>
</dbReference>
<feature type="domain" description="AMP-dependent synthetase/ligase" evidence="3">
    <location>
        <begin position="22"/>
        <end position="379"/>
    </location>
</feature>
<dbReference type="EMBL" id="BOOZ01000009">
    <property type="protein sequence ID" value="GIJ08923.1"/>
    <property type="molecule type" value="Genomic_DNA"/>
</dbReference>
<evidence type="ECO:0000259" key="3">
    <source>
        <dbReference type="Pfam" id="PF00501"/>
    </source>
</evidence>
<comment type="caution">
    <text evidence="4">The sequence shown here is derived from an EMBL/GenBank/DDBJ whole genome shotgun (WGS) entry which is preliminary data.</text>
</comment>
<dbReference type="PROSITE" id="PS00455">
    <property type="entry name" value="AMP_BINDING"/>
    <property type="match status" value="1"/>
</dbReference>
<keyword evidence="5" id="KW-1185">Reference proteome</keyword>
<reference evidence="4 5" key="1">
    <citation type="submission" date="2021-01" db="EMBL/GenBank/DDBJ databases">
        <title>Whole genome shotgun sequence of Verrucosispora andamanensis NBRC 109075.</title>
        <authorList>
            <person name="Komaki H."/>
            <person name="Tamura T."/>
        </authorList>
    </citation>
    <scope>NUCLEOTIDE SEQUENCE [LARGE SCALE GENOMIC DNA]</scope>
    <source>
        <strain evidence="4 5">NBRC 109075</strain>
    </source>
</reference>
<organism evidence="4 5">
    <name type="scientific">Micromonospora andamanensis</name>
    <dbReference type="NCBI Taxonomy" id="1287068"/>
    <lineage>
        <taxon>Bacteria</taxon>
        <taxon>Bacillati</taxon>
        <taxon>Actinomycetota</taxon>
        <taxon>Actinomycetes</taxon>
        <taxon>Micromonosporales</taxon>
        <taxon>Micromonosporaceae</taxon>
        <taxon>Micromonospora</taxon>
    </lineage>
</organism>
<comment type="similarity">
    <text evidence="1">Belongs to the ATP-dependent AMP-binding enzyme family.</text>
</comment>
<dbReference type="Gene3D" id="3.30.300.30">
    <property type="match status" value="1"/>
</dbReference>
<name>A0ABQ4HTG7_9ACTN</name>
<proteinExistence type="inferred from homology"/>
<sequence length="531" mass="55387">MDIDLLGWTRRPRRGGWVRFATTESWDEWPYDVLAALTRRSACALVAAGVRPGDVVALGLAGGPRFVAMFFGALLAGATPAPLPPPAAFARADSYDAHVDRLLGWSTPTLVVHDADFVRTGELAAARGVDAAPLDELLATVPDADREPGRAVPAVAVVQFTSGTTGPARGVRVGVGALTANLGAIARWLRMTPTDPTASWLPVHHDMGLIGCLLLPVTVGGDLWSLPTVEFLRRPMRYLECFGRHGARLTAMPAFGLDYVTRRVRPESLAGLDFSAWRSVIVGAERIPPATLHRFVELLGPFGLRPTAVRPAYGLAEATLAVTGVASGEPWRVVSSPTEGAVVGCGKPLSGVSVSVLDGDGCSVAPGQLGEIVVGGAGVGADPVHTGDAGFLHDGELFVVGRLGDGVKVHGRFVFAADVETAIAAADAIPPGRVAVLAGSRAGRPTVVVLLERPQPDWWRLAAEALAGRFVGADLLAVTATAGGIARTTSGKPRRRVMWEAFLDGRLGPAQQLSPSPCPSAATTASRSSTR</sequence>
<dbReference type="InterPro" id="IPR042099">
    <property type="entry name" value="ANL_N_sf"/>
</dbReference>
<dbReference type="InterPro" id="IPR020845">
    <property type="entry name" value="AMP-binding_CS"/>
</dbReference>
<evidence type="ECO:0000313" key="4">
    <source>
        <dbReference type="EMBL" id="GIJ08923.1"/>
    </source>
</evidence>